<dbReference type="GO" id="GO:0061709">
    <property type="term" value="P:reticulophagy"/>
    <property type="evidence" value="ECO:0007669"/>
    <property type="project" value="TreeGrafter"/>
</dbReference>
<comment type="caution">
    <text evidence="14">The sequence shown here is derived from an EMBL/GenBank/DDBJ whole genome shotgun (WGS) entry which is preliminary data.</text>
</comment>
<feature type="region of interest" description="Disordered" evidence="12">
    <location>
        <begin position="1"/>
        <end position="27"/>
    </location>
</feature>
<dbReference type="PROSITE" id="PS50195">
    <property type="entry name" value="PX"/>
    <property type="match status" value="1"/>
</dbReference>
<evidence type="ECO:0000256" key="6">
    <source>
        <dbReference type="ARBA" id="ARBA00022753"/>
    </source>
</evidence>
<dbReference type="GO" id="GO:0000407">
    <property type="term" value="C:phagophore assembly site"/>
    <property type="evidence" value="ECO:0007669"/>
    <property type="project" value="TreeGrafter"/>
</dbReference>
<dbReference type="Proteomes" id="UP000683000">
    <property type="component" value="Unassembled WGS sequence"/>
</dbReference>
<dbReference type="InterPro" id="IPR036871">
    <property type="entry name" value="PX_dom_sf"/>
</dbReference>
<name>A0A8I3ACY0_9AGAM</name>
<dbReference type="PANTHER" id="PTHR45949">
    <property type="entry name" value="SORTING NEXIN-4"/>
    <property type="match status" value="1"/>
</dbReference>
<dbReference type="Pfam" id="PF00787">
    <property type="entry name" value="PX"/>
    <property type="match status" value="1"/>
</dbReference>
<feature type="domain" description="PX" evidence="13">
    <location>
        <begin position="78"/>
        <end position="232"/>
    </location>
</feature>
<dbReference type="GO" id="GO:0032456">
    <property type="term" value="P:endocytic recycling"/>
    <property type="evidence" value="ECO:0007669"/>
    <property type="project" value="TreeGrafter"/>
</dbReference>
<dbReference type="EMBL" id="JAGFBS010000002">
    <property type="protein sequence ID" value="KAG6380866.1"/>
    <property type="molecule type" value="Genomic_DNA"/>
</dbReference>
<dbReference type="InterPro" id="IPR001683">
    <property type="entry name" value="PX_dom"/>
</dbReference>
<reference evidence="14" key="1">
    <citation type="submission" date="2021-03" db="EMBL/GenBank/DDBJ databases">
        <title>Evolutionary innovations through gain and loss of genes in the ectomycorrhizal Boletales.</title>
        <authorList>
            <person name="Wu G."/>
            <person name="Miyauchi S."/>
            <person name="Morin E."/>
            <person name="Yang Z.-L."/>
            <person name="Xu J."/>
            <person name="Martin F.M."/>
        </authorList>
    </citation>
    <scope>NUCLEOTIDE SEQUENCE</scope>
    <source>
        <strain evidence="14">BR01</strain>
    </source>
</reference>
<dbReference type="Gene3D" id="1.20.1270.60">
    <property type="entry name" value="Arfaptin homology (AH) domain/BAR domain"/>
    <property type="match status" value="1"/>
</dbReference>
<dbReference type="CDD" id="cd07628">
    <property type="entry name" value="BAR_Atg24p"/>
    <property type="match status" value="1"/>
</dbReference>
<dbReference type="Gene3D" id="3.30.1520.10">
    <property type="entry name" value="Phox-like domain"/>
    <property type="match status" value="1"/>
</dbReference>
<keyword evidence="15" id="KW-1185">Reference proteome</keyword>
<evidence type="ECO:0000313" key="14">
    <source>
        <dbReference type="EMBL" id="KAG6380866.1"/>
    </source>
</evidence>
<dbReference type="SUPFAM" id="SSF64268">
    <property type="entry name" value="PX domain"/>
    <property type="match status" value="1"/>
</dbReference>
<protein>
    <recommendedName>
        <fullName evidence="10">Sorting nexin-4</fullName>
    </recommendedName>
    <alternativeName>
        <fullName evidence="11">Autophagy-related protein 24</fullName>
    </alternativeName>
</protein>
<dbReference type="GO" id="GO:0005769">
    <property type="term" value="C:early endosome"/>
    <property type="evidence" value="ECO:0007669"/>
    <property type="project" value="TreeGrafter"/>
</dbReference>
<dbReference type="GO" id="GO:0000422">
    <property type="term" value="P:autophagy of mitochondrion"/>
    <property type="evidence" value="ECO:0007669"/>
    <property type="project" value="TreeGrafter"/>
</dbReference>
<comment type="subcellular location">
    <subcellularLocation>
        <location evidence="2">Cytoplasm</location>
    </subcellularLocation>
    <subcellularLocation>
        <location evidence="1">Endosome membrane</location>
        <topology evidence="1">Peripheral membrane protein</topology>
    </subcellularLocation>
</comment>
<evidence type="ECO:0000256" key="9">
    <source>
        <dbReference type="ARBA" id="ARBA00023136"/>
    </source>
</evidence>
<feature type="region of interest" description="Disordered" evidence="12">
    <location>
        <begin position="43"/>
        <end position="71"/>
    </location>
</feature>
<keyword evidence="4" id="KW-0813">Transport</keyword>
<evidence type="ECO:0000256" key="5">
    <source>
        <dbReference type="ARBA" id="ARBA00022490"/>
    </source>
</evidence>
<keyword evidence="8" id="KW-0446">Lipid-binding</keyword>
<evidence type="ECO:0000313" key="15">
    <source>
        <dbReference type="Proteomes" id="UP000683000"/>
    </source>
</evidence>
<evidence type="ECO:0000256" key="1">
    <source>
        <dbReference type="ARBA" id="ARBA00004481"/>
    </source>
</evidence>
<evidence type="ECO:0000256" key="3">
    <source>
        <dbReference type="ARBA" id="ARBA00010883"/>
    </source>
</evidence>
<dbReference type="InterPro" id="IPR027267">
    <property type="entry name" value="AH/BAR_dom_sf"/>
</dbReference>
<dbReference type="PANTHER" id="PTHR45949:SF2">
    <property type="entry name" value="SORTING NEXIN-4"/>
    <property type="match status" value="1"/>
</dbReference>
<dbReference type="OrthoDB" id="205639at2759"/>
<evidence type="ECO:0000256" key="10">
    <source>
        <dbReference type="ARBA" id="ARBA00040748"/>
    </source>
</evidence>
<evidence type="ECO:0000256" key="11">
    <source>
        <dbReference type="ARBA" id="ARBA00041273"/>
    </source>
</evidence>
<organism evidence="14 15">
    <name type="scientific">Boletus reticuloceps</name>
    <dbReference type="NCBI Taxonomy" id="495285"/>
    <lineage>
        <taxon>Eukaryota</taxon>
        <taxon>Fungi</taxon>
        <taxon>Dikarya</taxon>
        <taxon>Basidiomycota</taxon>
        <taxon>Agaricomycotina</taxon>
        <taxon>Agaricomycetes</taxon>
        <taxon>Agaricomycetidae</taxon>
        <taxon>Boletales</taxon>
        <taxon>Boletineae</taxon>
        <taxon>Boletaceae</taxon>
        <taxon>Boletoideae</taxon>
        <taxon>Boletus</taxon>
    </lineage>
</organism>
<keyword evidence="5" id="KW-0963">Cytoplasm</keyword>
<evidence type="ECO:0000256" key="8">
    <source>
        <dbReference type="ARBA" id="ARBA00023121"/>
    </source>
</evidence>
<evidence type="ECO:0000256" key="7">
    <source>
        <dbReference type="ARBA" id="ARBA00023006"/>
    </source>
</evidence>
<comment type="similarity">
    <text evidence="3">Belongs to the sorting nexin family.</text>
</comment>
<dbReference type="GO" id="GO:0035091">
    <property type="term" value="F:phosphatidylinositol binding"/>
    <property type="evidence" value="ECO:0007669"/>
    <property type="project" value="InterPro"/>
</dbReference>
<evidence type="ECO:0000259" key="13">
    <source>
        <dbReference type="PROSITE" id="PS50195"/>
    </source>
</evidence>
<evidence type="ECO:0000256" key="4">
    <source>
        <dbReference type="ARBA" id="ARBA00022448"/>
    </source>
</evidence>
<dbReference type="SUPFAM" id="SSF103657">
    <property type="entry name" value="BAR/IMD domain-like"/>
    <property type="match status" value="1"/>
</dbReference>
<accession>A0A8I3ACY0</accession>
<keyword evidence="9" id="KW-0472">Membrane</keyword>
<dbReference type="FunFam" id="1.20.1270.60:FF:000042">
    <property type="entry name" value="Vacuolar targeting protein Atg24"/>
    <property type="match status" value="1"/>
</dbReference>
<sequence>MGLSRGHVNRSGHLSPHSETTQTMHGDEEDVFDSVTWESASAPYDVDPRLHPTGPGFKQSTAGVEEPRGPHDPKWEGYLITVVKDPVKELAETKDAYVSYLVTAKVRDVPYSLLYVLIRGKDESSYILFLESVIPSTVHRFRLLAGSFGKEFPGMCGASTPRQAQAGYVSPRNIQHNIQSPLEYITGDRFSPEFMERRRLDLHRFLQRMTRHPTLQRSTLVRAFFESTEWHVFMHQHLAHPPGPEPMPGIIDNISDTLLNAFARVRKPDERFLHMRESVDKFEDGLVLSERIWNRIRGRTNDLTADYHDLAVAVQGLGFLESGITDPLNHFSNTLLEFSALLRHKTQTTTDPFLVHLHSLLTYSHANRAVLKLRDQKQLDFEELSDYLSGVTLERDRLSAVISGHAGSTGLGLSAYLKDKVDAIRGADDDRSRVEKMRKLDLKIKELQDAVTTAHETSDAFSDETLREQTIFQYSKEAEMNEMLSNLADGEIEFYQSAMEEWERIIPIIQRIRVDV</sequence>
<keyword evidence="7" id="KW-0072">Autophagy</keyword>
<proteinExistence type="inferred from homology"/>
<evidence type="ECO:0000256" key="12">
    <source>
        <dbReference type="SAM" id="MobiDB-lite"/>
    </source>
</evidence>
<dbReference type="GO" id="GO:0015031">
    <property type="term" value="P:protein transport"/>
    <property type="evidence" value="ECO:0007669"/>
    <property type="project" value="TreeGrafter"/>
</dbReference>
<evidence type="ECO:0000256" key="2">
    <source>
        <dbReference type="ARBA" id="ARBA00004496"/>
    </source>
</evidence>
<dbReference type="GO" id="GO:0010008">
    <property type="term" value="C:endosome membrane"/>
    <property type="evidence" value="ECO:0007669"/>
    <property type="project" value="UniProtKB-SubCell"/>
</dbReference>
<dbReference type="AlphaFoldDB" id="A0A8I3ACY0"/>
<keyword evidence="6" id="KW-0967">Endosome</keyword>
<dbReference type="GO" id="GO:0034727">
    <property type="term" value="P:piecemeal microautophagy of the nucleus"/>
    <property type="evidence" value="ECO:0007669"/>
    <property type="project" value="TreeGrafter"/>
</dbReference>
<gene>
    <name evidence="14" type="ORF">JVT61DRAFT_5256</name>
</gene>